<dbReference type="Proteomes" id="UP001367508">
    <property type="component" value="Unassembled WGS sequence"/>
</dbReference>
<name>A0AAN9MV46_CANGL</name>
<proteinExistence type="predicted"/>
<sequence>MEINTQHLNYNERRSLGLIPEHARNFTCLRYLSVFLSPRLLIARVKGSAPVVVHNPALARRTKAALDYGTKASSSTSLVIHQHLEVDNVKRGGCMSQLVHSIKWRITMLSLLRLKTASLPLFDPKKTMYLDESSSSTPLLRAERGVE</sequence>
<gene>
    <name evidence="1" type="ORF">VNO77_03582</name>
</gene>
<evidence type="ECO:0000313" key="2">
    <source>
        <dbReference type="Proteomes" id="UP001367508"/>
    </source>
</evidence>
<comment type="caution">
    <text evidence="1">The sequence shown here is derived from an EMBL/GenBank/DDBJ whole genome shotgun (WGS) entry which is preliminary data.</text>
</comment>
<reference evidence="1 2" key="1">
    <citation type="submission" date="2024-01" db="EMBL/GenBank/DDBJ databases">
        <title>The genomes of 5 underutilized Papilionoideae crops provide insights into root nodulation and disease resistanc.</title>
        <authorList>
            <person name="Jiang F."/>
        </authorList>
    </citation>
    <scope>NUCLEOTIDE SEQUENCE [LARGE SCALE GENOMIC DNA]</scope>
    <source>
        <strain evidence="1">LVBAO_FW01</strain>
        <tissue evidence="1">Leaves</tissue>
    </source>
</reference>
<accession>A0AAN9MV46</accession>
<protein>
    <submittedName>
        <fullName evidence="1">Uncharacterized protein</fullName>
    </submittedName>
</protein>
<keyword evidence="2" id="KW-1185">Reference proteome</keyword>
<organism evidence="1 2">
    <name type="scientific">Canavalia gladiata</name>
    <name type="common">Sword bean</name>
    <name type="synonym">Dolichos gladiatus</name>
    <dbReference type="NCBI Taxonomy" id="3824"/>
    <lineage>
        <taxon>Eukaryota</taxon>
        <taxon>Viridiplantae</taxon>
        <taxon>Streptophyta</taxon>
        <taxon>Embryophyta</taxon>
        <taxon>Tracheophyta</taxon>
        <taxon>Spermatophyta</taxon>
        <taxon>Magnoliopsida</taxon>
        <taxon>eudicotyledons</taxon>
        <taxon>Gunneridae</taxon>
        <taxon>Pentapetalae</taxon>
        <taxon>rosids</taxon>
        <taxon>fabids</taxon>
        <taxon>Fabales</taxon>
        <taxon>Fabaceae</taxon>
        <taxon>Papilionoideae</taxon>
        <taxon>50 kb inversion clade</taxon>
        <taxon>NPAAA clade</taxon>
        <taxon>indigoferoid/millettioid clade</taxon>
        <taxon>Phaseoleae</taxon>
        <taxon>Canavalia</taxon>
    </lineage>
</organism>
<dbReference type="AlphaFoldDB" id="A0AAN9MV46"/>
<evidence type="ECO:0000313" key="1">
    <source>
        <dbReference type="EMBL" id="KAK7361514.1"/>
    </source>
</evidence>
<dbReference type="EMBL" id="JAYMYQ010000001">
    <property type="protein sequence ID" value="KAK7361514.1"/>
    <property type="molecule type" value="Genomic_DNA"/>
</dbReference>